<evidence type="ECO:0000256" key="1">
    <source>
        <dbReference type="SAM" id="SignalP"/>
    </source>
</evidence>
<dbReference type="Proteomes" id="UP001334084">
    <property type="component" value="Chromosome 4"/>
</dbReference>
<feature type="chain" id="PRO_5043904125" evidence="1">
    <location>
        <begin position="16"/>
        <end position="491"/>
    </location>
</feature>
<evidence type="ECO:0000313" key="2">
    <source>
        <dbReference type="EMBL" id="WUR03212.1"/>
    </source>
</evidence>
<sequence>MITVNIFLAILFTRATENLQKTLNNIVAIKKDKKQYSTYDINKYYEVDYIIYDIKSNHDQIDIINDGAKTTIITDHYEYVFEKCKEMLFHKRNSTKSPRILIFDKNYCNSKKYKRVIDNLQRYNLQNKLKENSFYYEVIAERDSLIYDCVIDNISELNFIKSDRPFYYYLCYQNQGIYYFFNINILDFKPQKIFTKHLKNQFLLKKYDKRFLFPIVVFFDFLDLNEIYGIPQYIRKETYYDGFLDASIHEDNFSTFHYIEDAVIHIHKENVTLFSYRKEIENFTDITIKKIIMEESSFMDLKRLVIFSNTNQRNMDEINVLFKIIKNNFPIIRILKNIFRHKDSAVHIFLKEILISCNLINNNEWELLMKNIDLLGSNMASPRMKKNFKLFIAKFINYISSKNIITYTVKICIIMEFEEIINVESYIPDIFITLKNFLNSIYAKGNKEKIDLITIFEEMLKYKEIISKSVHNTWDDIFDEFTAFEKKEKNK</sequence>
<evidence type="ECO:0000313" key="3">
    <source>
        <dbReference type="Proteomes" id="UP001334084"/>
    </source>
</evidence>
<dbReference type="EMBL" id="CP142729">
    <property type="protein sequence ID" value="WUR03212.1"/>
    <property type="molecule type" value="Genomic_DNA"/>
</dbReference>
<organism evidence="2 3">
    <name type="scientific">Vairimorpha necatrix</name>
    <dbReference type="NCBI Taxonomy" id="6039"/>
    <lineage>
        <taxon>Eukaryota</taxon>
        <taxon>Fungi</taxon>
        <taxon>Fungi incertae sedis</taxon>
        <taxon>Microsporidia</taxon>
        <taxon>Nosematidae</taxon>
        <taxon>Vairimorpha</taxon>
    </lineage>
</organism>
<reference evidence="2" key="1">
    <citation type="journal article" date="2024" name="BMC Genomics">
        <title>Functional annotation of a divergent genome using sequence and structure-based similarity.</title>
        <authorList>
            <person name="Svedberg D."/>
            <person name="Winiger R.R."/>
            <person name="Berg A."/>
            <person name="Sharma H."/>
            <person name="Tellgren-Roth C."/>
            <person name="Debrunner-Vossbrinck B.A."/>
            <person name="Vossbrinck C.R."/>
            <person name="Barandun J."/>
        </authorList>
    </citation>
    <scope>NUCLEOTIDE SEQUENCE</scope>
    <source>
        <strain evidence="2">Illinois isolate</strain>
    </source>
</reference>
<keyword evidence="3" id="KW-1185">Reference proteome</keyword>
<protein>
    <submittedName>
        <fullName evidence="2">Uncharacterized protein</fullName>
    </submittedName>
</protein>
<name>A0AAX4JBF3_9MICR</name>
<accession>A0AAX4JBF3</accession>
<dbReference type="RefSeq" id="XP_065329357.1">
    <property type="nucleotide sequence ID" value="XM_065473285.1"/>
</dbReference>
<dbReference type="GeneID" id="90541031"/>
<feature type="signal peptide" evidence="1">
    <location>
        <begin position="1"/>
        <end position="15"/>
    </location>
</feature>
<proteinExistence type="predicted"/>
<dbReference type="AlphaFoldDB" id="A0AAX4JBF3"/>
<dbReference type="KEGG" id="vnx:VNE69_04041"/>
<keyword evidence="1" id="KW-0732">Signal</keyword>
<gene>
    <name evidence="2" type="ORF">VNE69_04041</name>
</gene>